<keyword evidence="3" id="KW-1185">Reference proteome</keyword>
<organism evidence="2 3">
    <name type="scientific">Bifidobacterium mongoliense DSM 21395</name>
    <dbReference type="NCBI Taxonomy" id="1437603"/>
    <lineage>
        <taxon>Bacteria</taxon>
        <taxon>Bacillati</taxon>
        <taxon>Actinomycetota</taxon>
        <taxon>Actinomycetes</taxon>
        <taxon>Bifidobacteriales</taxon>
        <taxon>Bifidobacteriaceae</taxon>
        <taxon>Bifidobacterium</taxon>
    </lineage>
</organism>
<accession>A0A087C005</accession>
<protein>
    <submittedName>
        <fullName evidence="2">Uncharacterized protein</fullName>
    </submittedName>
</protein>
<reference evidence="2 3" key="1">
    <citation type="submission" date="2014-03" db="EMBL/GenBank/DDBJ databases">
        <title>Genomics of Bifidobacteria.</title>
        <authorList>
            <person name="Ventura M."/>
            <person name="Milani C."/>
            <person name="Lugli G.A."/>
        </authorList>
    </citation>
    <scope>NUCLEOTIDE SEQUENCE [LARGE SCALE GENOMIC DNA]</scope>
    <source>
        <strain evidence="2 3">DSM 21395</strain>
    </source>
</reference>
<evidence type="ECO:0000313" key="3">
    <source>
        <dbReference type="Proteomes" id="UP000029082"/>
    </source>
</evidence>
<dbReference type="EMBL" id="JGZE01000013">
    <property type="protein sequence ID" value="KFI76605.1"/>
    <property type="molecule type" value="Genomic_DNA"/>
</dbReference>
<keyword evidence="1" id="KW-0812">Transmembrane</keyword>
<proteinExistence type="predicted"/>
<sequence>MPRAALKPGLMVSLNLMTGLGLMVSLSPMMDPVLWPAPMVILMVIPRINPREAWLQRIGLSVMWPGNAGL</sequence>
<keyword evidence="1" id="KW-0472">Membrane</keyword>
<evidence type="ECO:0000313" key="2">
    <source>
        <dbReference type="EMBL" id="KFI76605.1"/>
    </source>
</evidence>
<gene>
    <name evidence="2" type="ORF">BMON_1204</name>
</gene>
<evidence type="ECO:0000256" key="1">
    <source>
        <dbReference type="SAM" id="Phobius"/>
    </source>
</evidence>
<comment type="caution">
    <text evidence="2">The sequence shown here is derived from an EMBL/GenBank/DDBJ whole genome shotgun (WGS) entry which is preliminary data.</text>
</comment>
<name>A0A087C005_9BIFI</name>
<dbReference type="Proteomes" id="UP000029082">
    <property type="component" value="Unassembled WGS sequence"/>
</dbReference>
<dbReference type="AlphaFoldDB" id="A0A087C005"/>
<feature type="transmembrane region" description="Helical" evidence="1">
    <location>
        <begin position="9"/>
        <end position="27"/>
    </location>
</feature>
<keyword evidence="1" id="KW-1133">Transmembrane helix</keyword>